<dbReference type="InterPro" id="IPR021520">
    <property type="entry name" value="Stealth_CR2"/>
</dbReference>
<feature type="domain" description="Stealth protein CR3 conserved region 3" evidence="4">
    <location>
        <begin position="223"/>
        <end position="266"/>
    </location>
</feature>
<evidence type="ECO:0000256" key="1">
    <source>
        <dbReference type="ARBA" id="ARBA00007583"/>
    </source>
</evidence>
<dbReference type="Pfam" id="PF17102">
    <property type="entry name" value="Stealth_CR3"/>
    <property type="match status" value="1"/>
</dbReference>
<comment type="similarity">
    <text evidence="1">Belongs to the stealth family.</text>
</comment>
<dbReference type="AlphaFoldDB" id="X1BFZ0"/>
<dbReference type="EMBL" id="BART01024948">
    <property type="protein sequence ID" value="GAG94869.1"/>
    <property type="molecule type" value="Genomic_DNA"/>
</dbReference>
<feature type="non-terminal residue" evidence="5">
    <location>
        <position position="282"/>
    </location>
</feature>
<dbReference type="PANTHER" id="PTHR24045">
    <property type="match status" value="1"/>
</dbReference>
<feature type="domain" description="Stealth protein CR2 conserved region 2" evidence="3">
    <location>
        <begin position="67"/>
        <end position="172"/>
    </location>
</feature>
<dbReference type="GO" id="GO:0016772">
    <property type="term" value="F:transferase activity, transferring phosphorus-containing groups"/>
    <property type="evidence" value="ECO:0007669"/>
    <property type="project" value="InterPro"/>
</dbReference>
<evidence type="ECO:0000256" key="2">
    <source>
        <dbReference type="ARBA" id="ARBA00022679"/>
    </source>
</evidence>
<dbReference type="GO" id="GO:0005794">
    <property type="term" value="C:Golgi apparatus"/>
    <property type="evidence" value="ECO:0007669"/>
    <property type="project" value="TreeGrafter"/>
</dbReference>
<feature type="non-terminal residue" evidence="5">
    <location>
        <position position="1"/>
    </location>
</feature>
<gene>
    <name evidence="5" type="ORF">S01H4_44899</name>
</gene>
<dbReference type="PANTHER" id="PTHR24045:SF0">
    <property type="entry name" value="N-ACETYLGLUCOSAMINE-1-PHOSPHOTRANSFERASE SUBUNITS ALPHA_BETA"/>
    <property type="match status" value="1"/>
</dbReference>
<organism evidence="5">
    <name type="scientific">marine sediment metagenome</name>
    <dbReference type="NCBI Taxonomy" id="412755"/>
    <lineage>
        <taxon>unclassified sequences</taxon>
        <taxon>metagenomes</taxon>
        <taxon>ecological metagenomes</taxon>
    </lineage>
</organism>
<evidence type="ECO:0000313" key="5">
    <source>
        <dbReference type="EMBL" id="GAG94869.1"/>
    </source>
</evidence>
<protein>
    <recommendedName>
        <fullName evidence="6">Stealth protein CR2 conserved region 2 domain-containing protein</fullName>
    </recommendedName>
</protein>
<evidence type="ECO:0000259" key="3">
    <source>
        <dbReference type="Pfam" id="PF11380"/>
    </source>
</evidence>
<proteinExistence type="inferred from homology"/>
<comment type="caution">
    <text evidence="5">The sequence shown here is derived from an EMBL/GenBank/DDBJ whole genome shotgun (WGS) entry which is preliminary data.</text>
</comment>
<accession>X1BFZ0</accession>
<sequence>FLFIISILFFILYFISKRNNKELFNKQNKIDVVYTWVDSKDKKWLMLKKIFSKKIKNKPEESNNKLRFNNIDELKYSLRSLYKFSPWVNNIFIVVHDGQYPKWLNKNESKIKIIEHSQIFDDLNNLPTFNSQAIECNIDNIPNLSEYFLYFNDDMFLGKELKYDYLFHKNSGKPKFFLDEYAGTPFFFKRKPITGYEFAWKNINNLLKNRFNIENEKGVSPIHQCRLYKKSYIKEVKKIFKKYFKITSKSRFRSTKDISPLGLVSMYTLYRKYYIPSIIRST</sequence>
<evidence type="ECO:0000259" key="4">
    <source>
        <dbReference type="Pfam" id="PF17102"/>
    </source>
</evidence>
<dbReference type="InterPro" id="IPR047141">
    <property type="entry name" value="Stealth"/>
</dbReference>
<keyword evidence="2" id="KW-0808">Transferase</keyword>
<reference evidence="5" key="1">
    <citation type="journal article" date="2014" name="Front. Microbiol.">
        <title>High frequency of phylogenetically diverse reductive dehalogenase-homologous genes in deep subseafloor sedimentary metagenomes.</title>
        <authorList>
            <person name="Kawai M."/>
            <person name="Futagami T."/>
            <person name="Toyoda A."/>
            <person name="Takaki Y."/>
            <person name="Nishi S."/>
            <person name="Hori S."/>
            <person name="Arai W."/>
            <person name="Tsubouchi T."/>
            <person name="Morono Y."/>
            <person name="Uchiyama I."/>
            <person name="Ito T."/>
            <person name="Fujiyama A."/>
            <person name="Inagaki F."/>
            <person name="Takami H."/>
        </authorList>
    </citation>
    <scope>NUCLEOTIDE SEQUENCE</scope>
    <source>
        <strain evidence="5">Expedition CK06-06</strain>
    </source>
</reference>
<dbReference type="InterPro" id="IPR031357">
    <property type="entry name" value="Stealth_CR3"/>
</dbReference>
<dbReference type="Pfam" id="PF11380">
    <property type="entry name" value="Stealth_CR2"/>
    <property type="match status" value="1"/>
</dbReference>
<name>X1BFZ0_9ZZZZ</name>
<evidence type="ECO:0008006" key="6">
    <source>
        <dbReference type="Google" id="ProtNLM"/>
    </source>
</evidence>